<dbReference type="AlphaFoldDB" id="A0A645ALJ9"/>
<reference evidence="2" key="1">
    <citation type="submission" date="2019-08" db="EMBL/GenBank/DDBJ databases">
        <authorList>
            <person name="Kucharzyk K."/>
            <person name="Murdoch R.W."/>
            <person name="Higgins S."/>
            <person name="Loffler F."/>
        </authorList>
    </citation>
    <scope>NUCLEOTIDE SEQUENCE</scope>
</reference>
<comment type="caution">
    <text evidence="2">The sequence shown here is derived from an EMBL/GenBank/DDBJ whole genome shotgun (WGS) entry which is preliminary data.</text>
</comment>
<organism evidence="2">
    <name type="scientific">bioreactor metagenome</name>
    <dbReference type="NCBI Taxonomy" id="1076179"/>
    <lineage>
        <taxon>unclassified sequences</taxon>
        <taxon>metagenomes</taxon>
        <taxon>ecological metagenomes</taxon>
    </lineage>
</organism>
<evidence type="ECO:0000313" key="2">
    <source>
        <dbReference type="EMBL" id="MPM53191.1"/>
    </source>
</evidence>
<proteinExistence type="predicted"/>
<sequence length="202" mass="21815">MWEQAILGTLEGVQAPHDAVGVDLHVHMAELGRAPSDQGQRGIDCGIRVVGAASDGQHHLAAVDERLRKRQIVAGVVGIGLAEQHVQADGARLLIGYLVDDLRVQRAPPWPAADHIDAAIIDGDDHDVGANLWGMESTASVMHQMVHALQCVIDAQPTDQAQQHQRQQRPLASLKHGPTGGAKQIHALKDQTLLTLKWFAVR</sequence>
<accession>A0A645ALJ9</accession>
<protein>
    <submittedName>
        <fullName evidence="2">Uncharacterized protein</fullName>
    </submittedName>
</protein>
<feature type="region of interest" description="Disordered" evidence="1">
    <location>
        <begin position="157"/>
        <end position="182"/>
    </location>
</feature>
<feature type="compositionally biased region" description="Low complexity" evidence="1">
    <location>
        <begin position="157"/>
        <end position="170"/>
    </location>
</feature>
<evidence type="ECO:0000256" key="1">
    <source>
        <dbReference type="SAM" id="MobiDB-lite"/>
    </source>
</evidence>
<gene>
    <name evidence="2" type="ORF">SDC9_99956</name>
</gene>
<dbReference type="EMBL" id="VSSQ01014216">
    <property type="protein sequence ID" value="MPM53191.1"/>
    <property type="molecule type" value="Genomic_DNA"/>
</dbReference>
<name>A0A645ALJ9_9ZZZZ</name>